<dbReference type="EMBL" id="SNRW01026026">
    <property type="protein sequence ID" value="KAA6361096.1"/>
    <property type="molecule type" value="Genomic_DNA"/>
</dbReference>
<proteinExistence type="predicted"/>
<organism evidence="2 3">
    <name type="scientific">Streblomastix strix</name>
    <dbReference type="NCBI Taxonomy" id="222440"/>
    <lineage>
        <taxon>Eukaryota</taxon>
        <taxon>Metamonada</taxon>
        <taxon>Preaxostyla</taxon>
        <taxon>Oxymonadida</taxon>
        <taxon>Streblomastigidae</taxon>
        <taxon>Streblomastix</taxon>
    </lineage>
</organism>
<evidence type="ECO:0000313" key="2">
    <source>
        <dbReference type="EMBL" id="KAA6361096.1"/>
    </source>
</evidence>
<sequence length="213" mass="23547">QGQNFGHVSDGNTTTFKKAITKYGPLRVSGQYKKQESDGSYTTVGNFYDKIFIGWDEEGFITVEDVEEYDPITYELISIKKNIGKIKFEGVYESRSYDLLYTGWAYFVAPIEGYFPIDCTNVSGKTTGQCPCKADDIRSDCHTGVVPGQCDTITIETLEEECPCPTQAEELEKDPRKDTICKPSTGKEAAGSVRAVLSIVLAIVVLPAFALFL</sequence>
<name>A0A5J4TRC4_9EUKA</name>
<keyword evidence="1" id="KW-0812">Transmembrane</keyword>
<evidence type="ECO:0000313" key="3">
    <source>
        <dbReference type="Proteomes" id="UP000324800"/>
    </source>
</evidence>
<keyword evidence="1" id="KW-0472">Membrane</keyword>
<accession>A0A5J4TRC4</accession>
<protein>
    <submittedName>
        <fullName evidence="2">Uncharacterized protein</fullName>
    </submittedName>
</protein>
<evidence type="ECO:0000256" key="1">
    <source>
        <dbReference type="SAM" id="Phobius"/>
    </source>
</evidence>
<feature type="transmembrane region" description="Helical" evidence="1">
    <location>
        <begin position="191"/>
        <end position="212"/>
    </location>
</feature>
<reference evidence="2 3" key="1">
    <citation type="submission" date="2019-03" db="EMBL/GenBank/DDBJ databases">
        <title>Single cell metagenomics reveals metabolic interactions within the superorganism composed of flagellate Streblomastix strix and complex community of Bacteroidetes bacteria on its surface.</title>
        <authorList>
            <person name="Treitli S.C."/>
            <person name="Kolisko M."/>
            <person name="Husnik F."/>
            <person name="Keeling P."/>
            <person name="Hampl V."/>
        </authorList>
    </citation>
    <scope>NUCLEOTIDE SEQUENCE [LARGE SCALE GENOMIC DNA]</scope>
    <source>
        <strain evidence="2">ST1C</strain>
    </source>
</reference>
<keyword evidence="1" id="KW-1133">Transmembrane helix</keyword>
<dbReference type="Proteomes" id="UP000324800">
    <property type="component" value="Unassembled WGS sequence"/>
</dbReference>
<feature type="non-terminal residue" evidence="2">
    <location>
        <position position="1"/>
    </location>
</feature>
<dbReference type="AlphaFoldDB" id="A0A5J4TRC4"/>
<gene>
    <name evidence="2" type="ORF">EZS28_043378</name>
</gene>
<comment type="caution">
    <text evidence="2">The sequence shown here is derived from an EMBL/GenBank/DDBJ whole genome shotgun (WGS) entry which is preliminary data.</text>
</comment>